<name>A0A1M2W550_TRAPU</name>
<dbReference type="OrthoDB" id="5303367at2759"/>
<dbReference type="PANTHER" id="PTHR24148:SF82">
    <property type="entry name" value="HETEROKARYON INCOMPATIBILITY DOMAIN-CONTAINING PROTEIN"/>
    <property type="match status" value="1"/>
</dbReference>
<evidence type="ECO:0000313" key="2">
    <source>
        <dbReference type="EMBL" id="OJT14989.1"/>
    </source>
</evidence>
<evidence type="ECO:0000313" key="3">
    <source>
        <dbReference type="Proteomes" id="UP000184267"/>
    </source>
</evidence>
<sequence length="585" mass="64557">MSPTPSQSFSLKDALEACTGSASSHDIHDKPLRVLSRNPDGVYEVVPFRGQPYVAISYCWPGSPTFRRLSTSSEPTPVLTPSGLVSSQHFSLFISHAAHSYDPSLAVWVDFHCINQNDPDEKTAQVAIMQRIYTGAKITMVMLEDVALRPEDRLLFATPHATKESLALARHVLSARWFSRAWCSQELVLSRHAHLYVHNLSQEGHFVSIPSDTLWHIIDSARNRDASIPVFPQPRGALPDTAMAKSTCAWALGIVHRLGCSDDYDKASLLCNLVRFIYRFVSRPTAFNVDSPIIRLNVLKMANIIAFKRRDFSLLLANHGLHNPLRSSVGFGWAGEPIEGDRASATYALKDFQAGKDPEITLDDAGLIARGCLARVVQENTWELHRDPTGLHLTVNGYTRVVSSGSRVHPSWTWRRDALHLRDLLIALASVGGHGWADASHHARIIFAYLLSIDYDLQPEPITGDLGDLTHSFFCDLFSLKDIAAAMSFVWRTPGLAVFSTVRLSDDSVLLVCGNVSGSLVGRLLFQPYVIRPKLFSPPVVLTANFMVLENRRSPQGSHRCIGCVRGLGMISEANGHGGQVLCIA</sequence>
<dbReference type="EMBL" id="MNAD01000215">
    <property type="protein sequence ID" value="OJT14989.1"/>
    <property type="molecule type" value="Genomic_DNA"/>
</dbReference>
<dbReference type="InterPro" id="IPR010730">
    <property type="entry name" value="HET"/>
</dbReference>
<evidence type="ECO:0000259" key="1">
    <source>
        <dbReference type="Pfam" id="PF06985"/>
    </source>
</evidence>
<dbReference type="STRING" id="154538.A0A1M2W550"/>
<keyword evidence="3" id="KW-1185">Reference proteome</keyword>
<gene>
    <name evidence="2" type="ORF">TRAPUB_8432</name>
</gene>
<organism evidence="2 3">
    <name type="scientific">Trametes pubescens</name>
    <name type="common">White-rot fungus</name>
    <dbReference type="NCBI Taxonomy" id="154538"/>
    <lineage>
        <taxon>Eukaryota</taxon>
        <taxon>Fungi</taxon>
        <taxon>Dikarya</taxon>
        <taxon>Basidiomycota</taxon>
        <taxon>Agaricomycotina</taxon>
        <taxon>Agaricomycetes</taxon>
        <taxon>Polyporales</taxon>
        <taxon>Polyporaceae</taxon>
        <taxon>Trametes</taxon>
    </lineage>
</organism>
<dbReference type="Proteomes" id="UP000184267">
    <property type="component" value="Unassembled WGS sequence"/>
</dbReference>
<dbReference type="OMA" id="HCINQND"/>
<dbReference type="AlphaFoldDB" id="A0A1M2W550"/>
<accession>A0A1M2W550</accession>
<feature type="domain" description="Heterokaryon incompatibility" evidence="1">
    <location>
        <begin position="53"/>
        <end position="186"/>
    </location>
</feature>
<dbReference type="InterPro" id="IPR052895">
    <property type="entry name" value="HetReg/Transcr_Mod"/>
</dbReference>
<protein>
    <recommendedName>
        <fullName evidence="1">Heterokaryon incompatibility domain-containing protein</fullName>
    </recommendedName>
</protein>
<comment type="caution">
    <text evidence="2">The sequence shown here is derived from an EMBL/GenBank/DDBJ whole genome shotgun (WGS) entry which is preliminary data.</text>
</comment>
<dbReference type="PANTHER" id="PTHR24148">
    <property type="entry name" value="ANKYRIN REPEAT DOMAIN-CONTAINING PROTEIN 39 HOMOLOG-RELATED"/>
    <property type="match status" value="1"/>
</dbReference>
<proteinExistence type="predicted"/>
<reference evidence="2 3" key="1">
    <citation type="submission" date="2016-10" db="EMBL/GenBank/DDBJ databases">
        <title>Genome sequence of the basidiomycete white-rot fungus Trametes pubescens.</title>
        <authorList>
            <person name="Makela M.R."/>
            <person name="Granchi Z."/>
            <person name="Peng M."/>
            <person name="De Vries R.P."/>
            <person name="Grigoriev I."/>
            <person name="Riley R."/>
            <person name="Hilden K."/>
        </authorList>
    </citation>
    <scope>NUCLEOTIDE SEQUENCE [LARGE SCALE GENOMIC DNA]</scope>
    <source>
        <strain evidence="2 3">FBCC735</strain>
    </source>
</reference>
<dbReference type="Pfam" id="PF06985">
    <property type="entry name" value="HET"/>
    <property type="match status" value="1"/>
</dbReference>